<evidence type="ECO:0000256" key="4">
    <source>
        <dbReference type="SAM" id="SignalP"/>
    </source>
</evidence>
<organism evidence="5 6">
    <name type="scientific">Paenibacillus cremeus</name>
    <dbReference type="NCBI Taxonomy" id="2163881"/>
    <lineage>
        <taxon>Bacteria</taxon>
        <taxon>Bacillati</taxon>
        <taxon>Bacillota</taxon>
        <taxon>Bacilli</taxon>
        <taxon>Bacillales</taxon>
        <taxon>Paenibacillaceae</taxon>
        <taxon>Paenibacillus</taxon>
    </lineage>
</organism>
<gene>
    <name evidence="5" type="ORF">FPZ49_33990</name>
</gene>
<evidence type="ECO:0000313" key="5">
    <source>
        <dbReference type="EMBL" id="TVX99389.1"/>
    </source>
</evidence>
<evidence type="ECO:0000313" key="6">
    <source>
        <dbReference type="Proteomes" id="UP000317036"/>
    </source>
</evidence>
<sequence length="460" mass="50356">MRIRSKQVMTSFTVLLSALLVLAGCSSGTSSSTGTSTSTGGSGTVSPAAASPAPAPATAAPAEKVRLKLMFQKGQGTKDYFGDWMQENISLFKAKNPNIDFEVIANTCCDNYLTVITTDMAANNLPDIFQGWTLERMRPFAEAGRLLDLTSAINENPDWKTNMSPDALKGTTFNGKVYGLPLAQDAEIVYYNKEVFAKNNLQPPKTYDELLNIIDVLKKAGITPITMPNKEPWVGTIPYMMLTERIGGLDTYQATVMDKKGSWKDQPFLDAGQKLQELIKRGAFEENVNSITTKESEIKLSEGKAGMYAMGTWSIAPLYGAMKENLGFFNFPDISGGKGSKDHYLILPNSALSVSGSSKHPKEALEFMKFVFSQERQLAFAKLGYLTAYNTKVQAGDLSPFNEQLIKAINAKTGLMYPWDVPLGVFMGKELNNTTQSLYTGANPSEAFDKLQKTAESQKK</sequence>
<dbReference type="AlphaFoldDB" id="A0A559JHP1"/>
<dbReference type="PANTHER" id="PTHR43649">
    <property type="entry name" value="ARABINOSE-BINDING PROTEIN-RELATED"/>
    <property type="match status" value="1"/>
</dbReference>
<accession>A0A559JHP1</accession>
<dbReference type="InterPro" id="IPR050490">
    <property type="entry name" value="Bact_solute-bd_prot1"/>
</dbReference>
<dbReference type="PANTHER" id="PTHR43649:SF29">
    <property type="entry name" value="OSMOPROTECTIVE COMPOUNDS-BINDING PROTEIN GGTB"/>
    <property type="match status" value="1"/>
</dbReference>
<comment type="caution">
    <text evidence="5">The sequence shown here is derived from an EMBL/GenBank/DDBJ whole genome shotgun (WGS) entry which is preliminary data.</text>
</comment>
<comment type="similarity">
    <text evidence="1">Belongs to the bacterial solute-binding protein 1 family.</text>
</comment>
<keyword evidence="4" id="KW-0732">Signal</keyword>
<evidence type="ECO:0000256" key="2">
    <source>
        <dbReference type="ARBA" id="ARBA00022448"/>
    </source>
</evidence>
<dbReference type="SUPFAM" id="SSF53850">
    <property type="entry name" value="Periplasmic binding protein-like II"/>
    <property type="match status" value="1"/>
</dbReference>
<evidence type="ECO:0000256" key="1">
    <source>
        <dbReference type="ARBA" id="ARBA00008520"/>
    </source>
</evidence>
<evidence type="ECO:0000256" key="3">
    <source>
        <dbReference type="SAM" id="MobiDB-lite"/>
    </source>
</evidence>
<feature type="chain" id="PRO_5038547073" evidence="4">
    <location>
        <begin position="24"/>
        <end position="460"/>
    </location>
</feature>
<dbReference type="RefSeq" id="WP_144854954.1">
    <property type="nucleotide sequence ID" value="NZ_VNJI01000083.1"/>
</dbReference>
<dbReference type="Pfam" id="PF01547">
    <property type="entry name" value="SBP_bac_1"/>
    <property type="match status" value="1"/>
</dbReference>
<dbReference type="InterPro" id="IPR006059">
    <property type="entry name" value="SBP"/>
</dbReference>
<keyword evidence="6" id="KW-1185">Reference proteome</keyword>
<dbReference type="PROSITE" id="PS51257">
    <property type="entry name" value="PROKAR_LIPOPROTEIN"/>
    <property type="match status" value="1"/>
</dbReference>
<dbReference type="Proteomes" id="UP000317036">
    <property type="component" value="Unassembled WGS sequence"/>
</dbReference>
<keyword evidence="2" id="KW-0813">Transport</keyword>
<dbReference type="OrthoDB" id="9798191at2"/>
<feature type="region of interest" description="Disordered" evidence="3">
    <location>
        <begin position="31"/>
        <end position="57"/>
    </location>
</feature>
<dbReference type="Gene3D" id="3.40.190.10">
    <property type="entry name" value="Periplasmic binding protein-like II"/>
    <property type="match status" value="2"/>
</dbReference>
<dbReference type="EMBL" id="VNJI01000083">
    <property type="protein sequence ID" value="TVX99389.1"/>
    <property type="molecule type" value="Genomic_DNA"/>
</dbReference>
<reference evidence="5 6" key="1">
    <citation type="submission" date="2019-07" db="EMBL/GenBank/DDBJ databases">
        <authorList>
            <person name="Kim J."/>
        </authorList>
    </citation>
    <scope>NUCLEOTIDE SEQUENCE [LARGE SCALE GENOMIC DNA]</scope>
    <source>
        <strain evidence="5 6">JC52</strain>
    </source>
</reference>
<feature type="signal peptide" evidence="4">
    <location>
        <begin position="1"/>
        <end position="23"/>
    </location>
</feature>
<name>A0A559JHP1_9BACL</name>
<protein>
    <submittedName>
        <fullName evidence="5">Extracellular solute-binding protein</fullName>
    </submittedName>
</protein>
<proteinExistence type="inferred from homology"/>